<keyword evidence="4 6" id="KW-1133">Transmembrane helix</keyword>
<dbReference type="Pfam" id="PF02104">
    <property type="entry name" value="SURF1"/>
    <property type="match status" value="1"/>
</dbReference>
<reference evidence="8" key="1">
    <citation type="submission" date="2014-12" db="EMBL/GenBank/DDBJ databases">
        <title>Insight into the proteome of Arion vulgaris.</title>
        <authorList>
            <person name="Aradska J."/>
            <person name="Bulat T."/>
            <person name="Smidak R."/>
            <person name="Sarate P."/>
            <person name="Gangsoo J."/>
            <person name="Sialana F."/>
            <person name="Bilban M."/>
            <person name="Lubec G."/>
        </authorList>
    </citation>
    <scope>NUCLEOTIDE SEQUENCE</scope>
    <source>
        <tissue evidence="8">Skin</tissue>
    </source>
</reference>
<evidence type="ECO:0000256" key="7">
    <source>
        <dbReference type="SAM" id="MobiDB-lite"/>
    </source>
</evidence>
<evidence type="ECO:0000256" key="3">
    <source>
        <dbReference type="ARBA" id="ARBA00022692"/>
    </source>
</evidence>
<feature type="transmembrane region" description="Helical" evidence="6">
    <location>
        <begin position="262"/>
        <end position="280"/>
    </location>
</feature>
<evidence type="ECO:0000256" key="5">
    <source>
        <dbReference type="ARBA" id="ARBA00023136"/>
    </source>
</evidence>
<evidence type="ECO:0000256" key="6">
    <source>
        <dbReference type="RuleBase" id="RU363076"/>
    </source>
</evidence>
<name>A0A0B6ZME8_9EUPU</name>
<proteinExistence type="inferred from homology"/>
<evidence type="ECO:0000256" key="1">
    <source>
        <dbReference type="ARBA" id="ARBA00004370"/>
    </source>
</evidence>
<comment type="function">
    <text evidence="6">Probably involved in the biogenesis of the COX complex.</text>
</comment>
<comment type="subcellular location">
    <subcellularLocation>
        <location evidence="1">Membrane</location>
    </subcellularLocation>
    <subcellularLocation>
        <location evidence="6">Mitochondrion inner membrane</location>
        <topology evidence="6">Multi-pass membrane protein</topology>
    </subcellularLocation>
</comment>
<dbReference type="PANTHER" id="PTHR23427:SF2">
    <property type="entry name" value="SURFEIT LOCUS PROTEIN 1"/>
    <property type="match status" value="1"/>
</dbReference>
<evidence type="ECO:0000256" key="2">
    <source>
        <dbReference type="ARBA" id="ARBA00007165"/>
    </source>
</evidence>
<accession>A0A0B6ZME8</accession>
<protein>
    <recommendedName>
        <fullName evidence="6">SURF1-like protein</fullName>
    </recommendedName>
</protein>
<dbReference type="InterPro" id="IPR045214">
    <property type="entry name" value="Surf1/Surf4"/>
</dbReference>
<feature type="region of interest" description="Disordered" evidence="7">
    <location>
        <begin position="34"/>
        <end position="54"/>
    </location>
</feature>
<dbReference type="EMBL" id="HACG01022166">
    <property type="protein sequence ID" value="CEK69031.1"/>
    <property type="molecule type" value="Transcribed_RNA"/>
</dbReference>
<keyword evidence="3 6" id="KW-0812">Transmembrane</keyword>
<dbReference type="PROSITE" id="PS50895">
    <property type="entry name" value="SURF1"/>
    <property type="match status" value="1"/>
</dbReference>
<dbReference type="InterPro" id="IPR002994">
    <property type="entry name" value="Surf1/Shy1"/>
</dbReference>
<evidence type="ECO:0000256" key="4">
    <source>
        <dbReference type="ARBA" id="ARBA00022989"/>
    </source>
</evidence>
<dbReference type="CDD" id="cd06662">
    <property type="entry name" value="SURF1"/>
    <property type="match status" value="1"/>
</dbReference>
<dbReference type="AlphaFoldDB" id="A0A0B6ZME8"/>
<keyword evidence="5 6" id="KW-0472">Membrane</keyword>
<comment type="similarity">
    <text evidence="2 6">Belongs to the SURF1 family.</text>
</comment>
<organism evidence="8">
    <name type="scientific">Arion vulgaris</name>
    <dbReference type="NCBI Taxonomy" id="1028688"/>
    <lineage>
        <taxon>Eukaryota</taxon>
        <taxon>Metazoa</taxon>
        <taxon>Spiralia</taxon>
        <taxon>Lophotrochozoa</taxon>
        <taxon>Mollusca</taxon>
        <taxon>Gastropoda</taxon>
        <taxon>Heterobranchia</taxon>
        <taxon>Euthyneura</taxon>
        <taxon>Panpulmonata</taxon>
        <taxon>Eupulmonata</taxon>
        <taxon>Stylommatophora</taxon>
        <taxon>Helicina</taxon>
        <taxon>Arionoidea</taxon>
        <taxon>Arionidae</taxon>
        <taxon>Arion</taxon>
    </lineage>
</organism>
<keyword evidence="6" id="KW-0496">Mitochondrion</keyword>
<evidence type="ECO:0000313" key="8">
    <source>
        <dbReference type="EMBL" id="CEK69031.1"/>
    </source>
</evidence>
<dbReference type="PANTHER" id="PTHR23427">
    <property type="entry name" value="SURFEIT LOCUS PROTEIN"/>
    <property type="match status" value="1"/>
</dbReference>
<gene>
    <name evidence="8" type="primary">ORF68646</name>
</gene>
<dbReference type="GO" id="GO:0033617">
    <property type="term" value="P:mitochondrial respiratory chain complex IV assembly"/>
    <property type="evidence" value="ECO:0007669"/>
    <property type="project" value="TreeGrafter"/>
</dbReference>
<dbReference type="GO" id="GO:0005743">
    <property type="term" value="C:mitochondrial inner membrane"/>
    <property type="evidence" value="ECO:0007669"/>
    <property type="project" value="UniProtKB-SubCell"/>
</dbReference>
<keyword evidence="6" id="KW-0999">Mitochondrion inner membrane</keyword>
<comment type="caution">
    <text evidence="6">Lacks conserved residue(s) required for the propagation of feature annotation.</text>
</comment>
<sequence length="303" mass="34967">MNGYWVKSICIKPSRVHRNVFKFKDGLRYLSQEIQAGKAPRQTPRERPAVKRKSTGSGYPLLIIPLTAFALGTWQVRRREWKLNLIKELEDKMKEPPVPLPENLDLVNSMEYQKVTFRGVFDHTHELFIGPRTDVRADELYNSANRGQSGVNVVTPFKLSDRDETILVNRGYVQFKDRPPQARPEGQIEGEVEITGVIRLNDRKSILPNDPFKDGYWLTRNIDEMANIAGTAKVFVDADSNSTVPGGPRGGQTRVALRNEHAIYIFTWYSLCALTFFLWHRNYRSLAPHKTVLDYIKREHKRM</sequence>